<dbReference type="GO" id="GO:0004252">
    <property type="term" value="F:serine-type endopeptidase activity"/>
    <property type="evidence" value="ECO:0007669"/>
    <property type="project" value="InterPro"/>
</dbReference>
<dbReference type="AlphaFoldDB" id="A0A0G0WVV4"/>
<dbReference type="InterPro" id="IPR003959">
    <property type="entry name" value="ATPase_AAA_core"/>
</dbReference>
<keyword evidence="2" id="KW-0378">Hydrolase</keyword>
<gene>
    <name evidence="2" type="ORF">UU72_C0025G0020</name>
</gene>
<evidence type="ECO:0000313" key="3">
    <source>
        <dbReference type="Proteomes" id="UP000034163"/>
    </source>
</evidence>
<comment type="caution">
    <text evidence="2">The sequence shown here is derived from an EMBL/GenBank/DDBJ whole genome shotgun (WGS) entry which is preliminary data.</text>
</comment>
<dbReference type="Gene3D" id="3.40.50.300">
    <property type="entry name" value="P-loop containing nucleotide triphosphate hydrolases"/>
    <property type="match status" value="1"/>
</dbReference>
<sequence length="369" mass="41227">MQKEDTIIDLRNTKDNSDTETYVFEELETLSQKVKSTAGMPQDLTERLTQMLDRLNRMAKLGHYAQEFDTLARYIEVAASIPWEGRTDDRLELGEVKGILDKNHYGMETVKDRMLEYLATMKLIQDRGGDAIARSPVLLLVGLQGIGKTTLAISVAEALGRKFHRIALGAIGSVLELRGRSKVYPEAEPGQIIKALIKTGVRNPVILLDEIEKASGEAGLRSDVMATLLEILDPNQNPEFRDHYVDYPVDLSDVLFICSANNTGTISTALMDRMEVIKMPSYTDAEKIAIARDYLMPKIFANTGLREGELIIDDKLWPGIVRPFGFDSGIRSLGRTLESICRKVAKEVVEGKSTSVNLTEDNLKYYLPK</sequence>
<organism evidence="2 3">
    <name type="scientific">candidate division WWE3 bacterium GW2011_GWB1_41_6</name>
    <dbReference type="NCBI Taxonomy" id="1619112"/>
    <lineage>
        <taxon>Bacteria</taxon>
        <taxon>Katanobacteria</taxon>
    </lineage>
</organism>
<dbReference type="GO" id="GO:0006515">
    <property type="term" value="P:protein quality control for misfolded or incompletely synthesized proteins"/>
    <property type="evidence" value="ECO:0007669"/>
    <property type="project" value="TreeGrafter"/>
</dbReference>
<accession>A0A0G0WVV4</accession>
<dbReference type="PANTHER" id="PTHR43718">
    <property type="entry name" value="LON PROTEASE"/>
    <property type="match status" value="1"/>
</dbReference>
<dbReference type="PANTHER" id="PTHR43718:SF2">
    <property type="entry name" value="LON PROTEASE HOMOLOG, MITOCHONDRIAL"/>
    <property type="match status" value="1"/>
</dbReference>
<dbReference type="PATRIC" id="fig|1619112.3.peg.811"/>
<dbReference type="Pfam" id="PF22667">
    <property type="entry name" value="Lon_lid"/>
    <property type="match status" value="1"/>
</dbReference>
<proteinExistence type="predicted"/>
<dbReference type="Proteomes" id="UP000034163">
    <property type="component" value="Unassembled WGS sequence"/>
</dbReference>
<dbReference type="InterPro" id="IPR027065">
    <property type="entry name" value="Lon_Prtase"/>
</dbReference>
<dbReference type="Gene3D" id="1.10.8.60">
    <property type="match status" value="1"/>
</dbReference>
<dbReference type="Pfam" id="PF00004">
    <property type="entry name" value="AAA"/>
    <property type="match status" value="1"/>
</dbReference>
<dbReference type="EMBL" id="LCBS01000025">
    <property type="protein sequence ID" value="KKS16247.1"/>
    <property type="molecule type" value="Genomic_DNA"/>
</dbReference>
<reference evidence="2 3" key="1">
    <citation type="journal article" date="2015" name="Nature">
        <title>rRNA introns, odd ribosomes, and small enigmatic genomes across a large radiation of phyla.</title>
        <authorList>
            <person name="Brown C.T."/>
            <person name="Hug L.A."/>
            <person name="Thomas B.C."/>
            <person name="Sharon I."/>
            <person name="Castelle C.J."/>
            <person name="Singh A."/>
            <person name="Wilkins M.J."/>
            <person name="Williams K.H."/>
            <person name="Banfield J.F."/>
        </authorList>
    </citation>
    <scope>NUCLEOTIDE SEQUENCE [LARGE SCALE GENOMIC DNA]</scope>
</reference>
<name>A0A0G0WVV4_UNCKA</name>
<dbReference type="SMART" id="SM00382">
    <property type="entry name" value="AAA"/>
    <property type="match status" value="1"/>
</dbReference>
<evidence type="ECO:0000259" key="1">
    <source>
        <dbReference type="SMART" id="SM00382"/>
    </source>
</evidence>
<evidence type="ECO:0000313" key="2">
    <source>
        <dbReference type="EMBL" id="KKS16247.1"/>
    </source>
</evidence>
<dbReference type="GO" id="GO:0004176">
    <property type="term" value="F:ATP-dependent peptidase activity"/>
    <property type="evidence" value="ECO:0007669"/>
    <property type="project" value="InterPro"/>
</dbReference>
<dbReference type="InterPro" id="IPR054594">
    <property type="entry name" value="Lon_lid"/>
</dbReference>
<dbReference type="GO" id="GO:0005524">
    <property type="term" value="F:ATP binding"/>
    <property type="evidence" value="ECO:0007669"/>
    <property type="project" value="InterPro"/>
</dbReference>
<dbReference type="SUPFAM" id="SSF52540">
    <property type="entry name" value="P-loop containing nucleoside triphosphate hydrolases"/>
    <property type="match status" value="1"/>
</dbReference>
<dbReference type="GO" id="GO:0016887">
    <property type="term" value="F:ATP hydrolysis activity"/>
    <property type="evidence" value="ECO:0007669"/>
    <property type="project" value="InterPro"/>
</dbReference>
<dbReference type="InterPro" id="IPR003593">
    <property type="entry name" value="AAA+_ATPase"/>
</dbReference>
<protein>
    <submittedName>
        <fullName evidence="2">Lon protease</fullName>
    </submittedName>
</protein>
<dbReference type="InterPro" id="IPR027417">
    <property type="entry name" value="P-loop_NTPase"/>
</dbReference>
<feature type="domain" description="AAA+ ATPase" evidence="1">
    <location>
        <begin position="134"/>
        <end position="280"/>
    </location>
</feature>
<keyword evidence="2" id="KW-0645">Protease</keyword>